<feature type="transmembrane region" description="Helical" evidence="1">
    <location>
        <begin position="12"/>
        <end position="29"/>
    </location>
</feature>
<keyword evidence="3" id="KW-1185">Reference proteome</keyword>
<reference evidence="2 3" key="2">
    <citation type="submission" date="2021-08" db="EMBL/GenBank/DDBJ databases">
        <title>Rheinheimera aquimaris sp. nov., isolated from seawater of the East Sea in Korea.</title>
        <authorList>
            <person name="Kim K.H."/>
            <person name="Wenting R."/>
            <person name="Kim K.R."/>
            <person name="Jeon C.O."/>
        </authorList>
    </citation>
    <scope>NUCLEOTIDE SEQUENCE [LARGE SCALE GENOMIC DNA]</scope>
    <source>
        <strain evidence="2 3">MA-13</strain>
    </source>
</reference>
<dbReference type="EMBL" id="JAERPS020000004">
    <property type="protein sequence ID" value="MBZ9612304.1"/>
    <property type="molecule type" value="Genomic_DNA"/>
</dbReference>
<dbReference type="SUPFAM" id="SSF52172">
    <property type="entry name" value="CheY-like"/>
    <property type="match status" value="1"/>
</dbReference>
<evidence type="ECO:0000256" key="1">
    <source>
        <dbReference type="SAM" id="Phobius"/>
    </source>
</evidence>
<evidence type="ECO:0000313" key="2">
    <source>
        <dbReference type="EMBL" id="MBZ9612304.1"/>
    </source>
</evidence>
<dbReference type="RefSeq" id="WP_205311566.1">
    <property type="nucleotide sequence ID" value="NZ_JAERPS020000004.1"/>
</dbReference>
<name>A0ABS7X9S1_9GAMM</name>
<comment type="caution">
    <text evidence="2">The sequence shown here is derived from an EMBL/GenBank/DDBJ whole genome shotgun (WGS) entry which is preliminary data.</text>
</comment>
<dbReference type="InterPro" id="IPR011006">
    <property type="entry name" value="CheY-like_superfamily"/>
</dbReference>
<protein>
    <recommendedName>
        <fullName evidence="4">Response regulator</fullName>
    </recommendedName>
</protein>
<accession>A0ABS7X9S1</accession>
<keyword evidence="1" id="KW-0472">Membrane</keyword>
<evidence type="ECO:0008006" key="4">
    <source>
        <dbReference type="Google" id="ProtNLM"/>
    </source>
</evidence>
<gene>
    <name evidence="2" type="ORF">I4W93_011920</name>
</gene>
<sequence>MDWIIENKEWLFSGIGATIVAFILARMFSEKKDETIRQPQTNNIGLEINNFGNSPNSDKRLKITDDKNYNEKKKKTLDEFKNETRILFIDDDTRFKVSKILIKSGWVHTKLIKDCETLDDIDIVNASILFIDVQGVGLAMGFNDEGLGLALAIKQKYPNKKVVIYSAETQGDRFHKALRAADSFLAKNADPYEFQRLVEDFTVGLEC</sequence>
<reference evidence="2 3" key="1">
    <citation type="submission" date="2020-12" db="EMBL/GenBank/DDBJ databases">
        <authorList>
            <person name="Ruan W."/>
            <person name="Khan S.A."/>
            <person name="Jeon C.O."/>
        </authorList>
    </citation>
    <scope>NUCLEOTIDE SEQUENCE [LARGE SCALE GENOMIC DNA]</scope>
    <source>
        <strain evidence="2 3">MA-13</strain>
    </source>
</reference>
<keyword evidence="1" id="KW-1133">Transmembrane helix</keyword>
<dbReference type="Proteomes" id="UP000663814">
    <property type="component" value="Unassembled WGS sequence"/>
</dbReference>
<organism evidence="2 3">
    <name type="scientific">Rheinheimera maricola</name>
    <dbReference type="NCBI Taxonomy" id="2793282"/>
    <lineage>
        <taxon>Bacteria</taxon>
        <taxon>Pseudomonadati</taxon>
        <taxon>Pseudomonadota</taxon>
        <taxon>Gammaproteobacteria</taxon>
        <taxon>Chromatiales</taxon>
        <taxon>Chromatiaceae</taxon>
        <taxon>Rheinheimera</taxon>
    </lineage>
</organism>
<proteinExistence type="predicted"/>
<evidence type="ECO:0000313" key="3">
    <source>
        <dbReference type="Proteomes" id="UP000663814"/>
    </source>
</evidence>
<keyword evidence="1" id="KW-0812">Transmembrane</keyword>
<dbReference type="Gene3D" id="3.40.50.2300">
    <property type="match status" value="1"/>
</dbReference>